<dbReference type="PANTHER" id="PTHR33214">
    <property type="entry name" value="BIFUNCTIONAL INHIBITOR/LIPID-TRANSFER PROTEIN/SEED STORAGE 2S ALBUMIN SUPERFAMILY PROTEIN"/>
    <property type="match status" value="1"/>
</dbReference>
<comment type="caution">
    <text evidence="5">The sequence shown here is derived from an EMBL/GenBank/DDBJ whole genome shotgun (WGS) entry which is preliminary data.</text>
</comment>
<feature type="chain" id="PRO_5026898466" description="Bifunctional inhibitor/plant lipid transfer protein/seed storage helical domain-containing protein" evidence="3">
    <location>
        <begin position="29"/>
        <end position="96"/>
    </location>
</feature>
<dbReference type="InterPro" id="IPR033872">
    <property type="entry name" value="nsLTP2"/>
</dbReference>
<keyword evidence="1" id="KW-0813">Transport</keyword>
<proteinExistence type="predicted"/>
<evidence type="ECO:0000256" key="1">
    <source>
        <dbReference type="ARBA" id="ARBA00022448"/>
    </source>
</evidence>
<dbReference type="AlphaFoldDB" id="A0A6N2ATE7"/>
<dbReference type="EMBL" id="RXGB01013645">
    <property type="protein sequence ID" value="TMW83123.1"/>
    <property type="molecule type" value="Genomic_DNA"/>
</dbReference>
<accession>A0A6N2ATE7</accession>
<dbReference type="GO" id="GO:0006869">
    <property type="term" value="P:lipid transport"/>
    <property type="evidence" value="ECO:0007669"/>
    <property type="project" value="InterPro"/>
</dbReference>
<sequence>MKKDCSIFAIFFIAILVILLGELFVAESVTCNVSELSPCADAIIKGTPASTACCAKLKEQKPCLCGYIKDPKLKPYINSPNAKKVAKTCGVLIPKC</sequence>
<dbReference type="GO" id="GO:0008289">
    <property type="term" value="F:lipid binding"/>
    <property type="evidence" value="ECO:0007669"/>
    <property type="project" value="UniProtKB-KW"/>
</dbReference>
<evidence type="ECO:0000259" key="4">
    <source>
        <dbReference type="SMART" id="SM00499"/>
    </source>
</evidence>
<keyword evidence="2" id="KW-0446">Lipid-binding</keyword>
<dbReference type="Gene3D" id="1.10.110.10">
    <property type="entry name" value="Plant lipid-transfer and hydrophobic proteins"/>
    <property type="match status" value="1"/>
</dbReference>
<reference evidence="5" key="1">
    <citation type="submission" date="2019-05" db="EMBL/GenBank/DDBJ databases">
        <title>The de novo reference genome and transcriptome assemblies of the wild tomato species Solanum chilense.</title>
        <authorList>
            <person name="Stam R."/>
            <person name="Nosenko T."/>
            <person name="Hoerger A.C."/>
            <person name="Stephan W."/>
            <person name="Seidel M.A."/>
            <person name="Kuhn J.M.M."/>
            <person name="Haberer G."/>
            <person name="Tellier A."/>
        </authorList>
    </citation>
    <scope>NUCLEOTIDE SEQUENCE</scope>
    <source>
        <tissue evidence="5">Mature leaves</tissue>
    </source>
</reference>
<dbReference type="SUPFAM" id="SSF47699">
    <property type="entry name" value="Bifunctional inhibitor/lipid-transfer protein/seed storage 2S albumin"/>
    <property type="match status" value="1"/>
</dbReference>
<keyword evidence="3" id="KW-0732">Signal</keyword>
<dbReference type="InterPro" id="IPR036312">
    <property type="entry name" value="Bifun_inhib/LTP/seed_sf"/>
</dbReference>
<dbReference type="Pfam" id="PF00234">
    <property type="entry name" value="Tryp_alpha_amyl"/>
    <property type="match status" value="1"/>
</dbReference>
<dbReference type="PANTHER" id="PTHR33214:SF52">
    <property type="entry name" value="BIFUNCTIONAL INHIBITOR_PLANT LIPID TRANSFER PROTEIN_SEED STORAGE HELICAL DOMAIN-CONTAINING PROTEIN"/>
    <property type="match status" value="1"/>
</dbReference>
<protein>
    <recommendedName>
        <fullName evidence="4">Bifunctional inhibitor/plant lipid transfer protein/seed storage helical domain-containing protein</fullName>
    </recommendedName>
</protein>
<gene>
    <name evidence="5" type="ORF">EJD97_002861</name>
</gene>
<dbReference type="CDD" id="cd01959">
    <property type="entry name" value="nsLTP2"/>
    <property type="match status" value="1"/>
</dbReference>
<feature type="signal peptide" evidence="3">
    <location>
        <begin position="1"/>
        <end position="28"/>
    </location>
</feature>
<feature type="domain" description="Bifunctional inhibitor/plant lipid transfer protein/seed storage helical" evidence="4">
    <location>
        <begin position="31"/>
        <end position="96"/>
    </location>
</feature>
<name>A0A6N2ATE7_SOLCI</name>
<organism evidence="5">
    <name type="scientific">Solanum chilense</name>
    <name type="common">Tomato</name>
    <name type="synonym">Lycopersicon chilense</name>
    <dbReference type="NCBI Taxonomy" id="4083"/>
    <lineage>
        <taxon>Eukaryota</taxon>
        <taxon>Viridiplantae</taxon>
        <taxon>Streptophyta</taxon>
        <taxon>Embryophyta</taxon>
        <taxon>Tracheophyta</taxon>
        <taxon>Spermatophyta</taxon>
        <taxon>Magnoliopsida</taxon>
        <taxon>eudicotyledons</taxon>
        <taxon>Gunneridae</taxon>
        <taxon>Pentapetalae</taxon>
        <taxon>asterids</taxon>
        <taxon>lamiids</taxon>
        <taxon>Solanales</taxon>
        <taxon>Solanaceae</taxon>
        <taxon>Solanoideae</taxon>
        <taxon>Solaneae</taxon>
        <taxon>Solanum</taxon>
        <taxon>Solanum subgen. Lycopersicon</taxon>
    </lineage>
</organism>
<evidence type="ECO:0000313" key="5">
    <source>
        <dbReference type="EMBL" id="TMW83123.1"/>
    </source>
</evidence>
<dbReference type="InterPro" id="IPR016140">
    <property type="entry name" value="Bifunc_inhib/LTP/seed_store"/>
</dbReference>
<dbReference type="SMART" id="SM00499">
    <property type="entry name" value="AAI"/>
    <property type="match status" value="1"/>
</dbReference>
<evidence type="ECO:0000256" key="3">
    <source>
        <dbReference type="SAM" id="SignalP"/>
    </source>
</evidence>
<evidence type="ECO:0000256" key="2">
    <source>
        <dbReference type="ARBA" id="ARBA00023121"/>
    </source>
</evidence>